<feature type="transmembrane region" description="Helical" evidence="10">
    <location>
        <begin position="176"/>
        <end position="197"/>
    </location>
</feature>
<feature type="transmembrane region" description="Helical" evidence="10">
    <location>
        <begin position="20"/>
        <end position="44"/>
    </location>
</feature>
<evidence type="ECO:0000256" key="9">
    <source>
        <dbReference type="ARBA" id="ARBA00023306"/>
    </source>
</evidence>
<feature type="domain" description="ABC3 transporter permease C-terminal" evidence="11">
    <location>
        <begin position="180"/>
        <end position="299"/>
    </location>
</feature>
<keyword evidence="7 10" id="KW-1133">Transmembrane helix</keyword>
<evidence type="ECO:0000256" key="2">
    <source>
        <dbReference type="ARBA" id="ARBA00007379"/>
    </source>
</evidence>
<organism evidence="13">
    <name type="scientific">freshwater metagenome</name>
    <dbReference type="NCBI Taxonomy" id="449393"/>
    <lineage>
        <taxon>unclassified sequences</taxon>
        <taxon>metagenomes</taxon>
        <taxon>ecological metagenomes</taxon>
    </lineage>
</organism>
<reference evidence="13" key="1">
    <citation type="submission" date="2020-05" db="EMBL/GenBank/DDBJ databases">
        <authorList>
            <person name="Chiriac C."/>
            <person name="Salcher M."/>
            <person name="Ghai R."/>
            <person name="Kavagutti S V."/>
        </authorList>
    </citation>
    <scope>NUCLEOTIDE SEQUENCE</scope>
</reference>
<keyword evidence="9" id="KW-0131">Cell cycle</keyword>
<keyword evidence="5" id="KW-0132">Cell division</keyword>
<accession>A0A6J6CDG3</accession>
<keyword evidence="4" id="KW-1003">Cell membrane</keyword>
<gene>
    <name evidence="13" type="ORF">UFOPK1493_00926</name>
</gene>
<dbReference type="PIRSF" id="PIRSF003097">
    <property type="entry name" value="FtsX"/>
    <property type="match status" value="1"/>
</dbReference>
<evidence type="ECO:0000259" key="11">
    <source>
        <dbReference type="Pfam" id="PF02687"/>
    </source>
</evidence>
<dbReference type="EMBL" id="CAEZSR010000023">
    <property type="protein sequence ID" value="CAB4549304.1"/>
    <property type="molecule type" value="Genomic_DNA"/>
</dbReference>
<evidence type="ECO:0000256" key="4">
    <source>
        <dbReference type="ARBA" id="ARBA00022475"/>
    </source>
</evidence>
<dbReference type="InterPro" id="IPR003838">
    <property type="entry name" value="ABC3_permease_C"/>
</dbReference>
<sequence>MFSRLSYTFREMWASLRRNFTLTAAAIITAAVSLFILGLTLLVLRGFDNQLSQWSGGVEIIVYVENDATPEQLQVIRDAIASTPDVIDVDRLEYLDAEQSMEEARRLFAGDPETLGLLSVENIPTQFKVVPQADVSSELLQTITSQYKEDLPKVLRVASPSKQIEVLDTLRGVVSFVLYLITLILLFSAVLLIWNTIRTAMFARRREIEVMKLVGATNWFIRVPFMLEGLIQGLVGALFASGGVLTANWYWTRTVQSFPPDSGFGAFVVTGNYPQWVVFWLVVLGMVVGAIGSGTAASKFLDV</sequence>
<evidence type="ECO:0000256" key="7">
    <source>
        <dbReference type="ARBA" id="ARBA00022989"/>
    </source>
</evidence>
<feature type="domain" description="FtsX extracellular" evidence="12">
    <location>
        <begin position="58"/>
        <end position="148"/>
    </location>
</feature>
<dbReference type="GO" id="GO:0005886">
    <property type="term" value="C:plasma membrane"/>
    <property type="evidence" value="ECO:0007669"/>
    <property type="project" value="UniProtKB-SubCell"/>
</dbReference>
<comment type="subcellular location">
    <subcellularLocation>
        <location evidence="1">Cell membrane</location>
        <topology evidence="1">Multi-pass membrane protein</topology>
    </subcellularLocation>
</comment>
<name>A0A6J6CDG3_9ZZZZ</name>
<dbReference type="Gene3D" id="3.30.70.3040">
    <property type="match status" value="1"/>
</dbReference>
<feature type="transmembrane region" description="Helical" evidence="10">
    <location>
        <begin position="277"/>
        <end position="297"/>
    </location>
</feature>
<dbReference type="PANTHER" id="PTHR47755:SF1">
    <property type="entry name" value="CELL DIVISION PROTEIN FTSX"/>
    <property type="match status" value="1"/>
</dbReference>
<dbReference type="InterPro" id="IPR004513">
    <property type="entry name" value="FtsX"/>
</dbReference>
<evidence type="ECO:0000256" key="5">
    <source>
        <dbReference type="ARBA" id="ARBA00022618"/>
    </source>
</evidence>
<evidence type="ECO:0000313" key="13">
    <source>
        <dbReference type="EMBL" id="CAB4549304.1"/>
    </source>
</evidence>
<evidence type="ECO:0000256" key="10">
    <source>
        <dbReference type="SAM" id="Phobius"/>
    </source>
</evidence>
<evidence type="ECO:0000256" key="8">
    <source>
        <dbReference type="ARBA" id="ARBA00023136"/>
    </source>
</evidence>
<protein>
    <recommendedName>
        <fullName evidence="3">Cell division protein FtsX</fullName>
    </recommendedName>
</protein>
<evidence type="ECO:0000259" key="12">
    <source>
        <dbReference type="Pfam" id="PF18075"/>
    </source>
</evidence>
<dbReference type="PANTHER" id="PTHR47755">
    <property type="entry name" value="CELL DIVISION PROTEIN FTSX"/>
    <property type="match status" value="1"/>
</dbReference>
<comment type="similarity">
    <text evidence="2">Belongs to the ABC-4 integral membrane protein family. FtsX subfamily.</text>
</comment>
<evidence type="ECO:0000256" key="6">
    <source>
        <dbReference type="ARBA" id="ARBA00022692"/>
    </source>
</evidence>
<dbReference type="AlphaFoldDB" id="A0A6J6CDG3"/>
<keyword evidence="6 10" id="KW-0812">Transmembrane</keyword>
<dbReference type="GO" id="GO:0051301">
    <property type="term" value="P:cell division"/>
    <property type="evidence" value="ECO:0007669"/>
    <property type="project" value="UniProtKB-KW"/>
</dbReference>
<proteinExistence type="inferred from homology"/>
<evidence type="ECO:0000256" key="1">
    <source>
        <dbReference type="ARBA" id="ARBA00004651"/>
    </source>
</evidence>
<keyword evidence="8 10" id="KW-0472">Membrane</keyword>
<dbReference type="Pfam" id="PF02687">
    <property type="entry name" value="FtsX"/>
    <property type="match status" value="1"/>
</dbReference>
<dbReference type="InterPro" id="IPR040690">
    <property type="entry name" value="FtsX_ECD"/>
</dbReference>
<evidence type="ECO:0000256" key="3">
    <source>
        <dbReference type="ARBA" id="ARBA00021907"/>
    </source>
</evidence>
<dbReference type="Pfam" id="PF18075">
    <property type="entry name" value="FtsX_ECD"/>
    <property type="match status" value="1"/>
</dbReference>